<dbReference type="Pfam" id="PF19799">
    <property type="entry name" value="DUF6282"/>
    <property type="match status" value="1"/>
</dbReference>
<name>A0A6N3GEL5_CLOSY</name>
<dbReference type="EMBL" id="CACRUA010000032">
    <property type="protein sequence ID" value="VYU62836.1"/>
    <property type="molecule type" value="Genomic_DNA"/>
</dbReference>
<organism evidence="1">
    <name type="scientific">Clostridium symbiosum</name>
    <name type="common">Bacteroides symbiosus</name>
    <dbReference type="NCBI Taxonomy" id="1512"/>
    <lineage>
        <taxon>Bacteria</taxon>
        <taxon>Bacillati</taxon>
        <taxon>Bacillota</taxon>
        <taxon>Clostridia</taxon>
        <taxon>Lachnospirales</taxon>
        <taxon>Lachnospiraceae</taxon>
        <taxon>Otoolea</taxon>
    </lineage>
</organism>
<dbReference type="RefSeq" id="WP_138341754.1">
    <property type="nucleotide sequence ID" value="NZ_CACRUA010000032.1"/>
</dbReference>
<dbReference type="AlphaFoldDB" id="A0A6N3GEL5"/>
<dbReference type="InterPro" id="IPR032466">
    <property type="entry name" value="Metal_Hydrolase"/>
</dbReference>
<proteinExistence type="predicted"/>
<evidence type="ECO:0008006" key="2">
    <source>
        <dbReference type="Google" id="ProtNLM"/>
    </source>
</evidence>
<reference evidence="1" key="1">
    <citation type="submission" date="2019-11" db="EMBL/GenBank/DDBJ databases">
        <authorList>
            <person name="Feng L."/>
        </authorList>
    </citation>
    <scope>NUCLEOTIDE SEQUENCE</scope>
    <source>
        <strain evidence="1">CsymbiosumLFYP84</strain>
    </source>
</reference>
<sequence length="306" mass="33392">MTDKYGEAKELLRGGYDLHAHSFPSHVSRSVDDFELLEQAAGAGMAGVMIKNHYESTAARAALMNKRSGLPVRAYGGLVLNWPAGGINPYAVESALKLGAGFIWLPTRDAAHCLQYGDMPGDFFSRPGIGLFDESGKLVSGFYEVLEVIKKYDAVLATGHISVLESVAACRAAREAGVRAVLTHPEWKRTVVPTEIQKELAGIGVVIERNWANIEDGDCTAEQMAQHIRAVGTENNFIATDRGQAFREPPVEGMIRFIEALLGNGFTDREIRTMVCDIPKSLLEGIEKRRTGSETKQILTVETKTA</sequence>
<gene>
    <name evidence="1" type="ORF">CSLFYP84_03027</name>
</gene>
<dbReference type="SUPFAM" id="SSF51556">
    <property type="entry name" value="Metallo-dependent hydrolases"/>
    <property type="match status" value="1"/>
</dbReference>
<protein>
    <recommendedName>
        <fullName evidence="2">Histidinol phosphatase and related hydrolases of the PHP family</fullName>
    </recommendedName>
</protein>
<dbReference type="InterPro" id="IPR046249">
    <property type="entry name" value="DUF6282"/>
</dbReference>
<evidence type="ECO:0000313" key="1">
    <source>
        <dbReference type="EMBL" id="VYU62836.1"/>
    </source>
</evidence>
<accession>A0A6N3GEL5</accession>